<dbReference type="RefSeq" id="WP_128531962.1">
    <property type="nucleotide sequence ID" value="NZ_SBIW01000001.1"/>
</dbReference>
<organism evidence="1 2">
    <name type="scientific">Mucilaginibacter gilvus</name>
    <dbReference type="NCBI Taxonomy" id="2305909"/>
    <lineage>
        <taxon>Bacteria</taxon>
        <taxon>Pseudomonadati</taxon>
        <taxon>Bacteroidota</taxon>
        <taxon>Sphingobacteriia</taxon>
        <taxon>Sphingobacteriales</taxon>
        <taxon>Sphingobacteriaceae</taxon>
        <taxon>Mucilaginibacter</taxon>
    </lineage>
</organism>
<dbReference type="PANTHER" id="PTHR30348:SF4">
    <property type="entry name" value="DUF72 DOMAIN-CONTAINING PROTEIN"/>
    <property type="match status" value="1"/>
</dbReference>
<proteinExistence type="predicted"/>
<dbReference type="InterPro" id="IPR002763">
    <property type="entry name" value="DUF72"/>
</dbReference>
<dbReference type="Gene3D" id="3.20.20.410">
    <property type="entry name" value="Protein of unknown function UPF0759"/>
    <property type="match status" value="1"/>
</dbReference>
<dbReference type="SUPFAM" id="SSF117396">
    <property type="entry name" value="TM1631-like"/>
    <property type="match status" value="1"/>
</dbReference>
<protein>
    <submittedName>
        <fullName evidence="1">DUF72 domain-containing protein</fullName>
    </submittedName>
</protein>
<dbReference type="Pfam" id="PF01904">
    <property type="entry name" value="DUF72"/>
    <property type="match status" value="1"/>
</dbReference>
<evidence type="ECO:0000313" key="2">
    <source>
        <dbReference type="Proteomes" id="UP000286701"/>
    </source>
</evidence>
<name>A0A3S4YKZ3_9SPHI</name>
<dbReference type="PANTHER" id="PTHR30348">
    <property type="entry name" value="UNCHARACTERIZED PROTEIN YECE"/>
    <property type="match status" value="1"/>
</dbReference>
<dbReference type="EMBL" id="SBIW01000001">
    <property type="protein sequence ID" value="RWY57456.1"/>
    <property type="molecule type" value="Genomic_DNA"/>
</dbReference>
<gene>
    <name evidence="1" type="ORF">EPL05_02710</name>
</gene>
<comment type="caution">
    <text evidence="1">The sequence shown here is derived from an EMBL/GenBank/DDBJ whole genome shotgun (WGS) entry which is preliminary data.</text>
</comment>
<evidence type="ECO:0000313" key="1">
    <source>
        <dbReference type="EMBL" id="RWY57456.1"/>
    </source>
</evidence>
<dbReference type="Proteomes" id="UP000286701">
    <property type="component" value="Unassembled WGS sequence"/>
</dbReference>
<keyword evidence="2" id="KW-1185">Reference proteome</keyword>
<sequence length="253" mass="29008">MENEAKYYSGTSGLVLPVPNKLSYPPGYQDKSRLAYYGSLFNSIEVNSSFYKVPMAATVRKWAADVPDDFRFTFKLWREITHNKGLVYKPEDVTRFMEVIGQAGEKKGSLLVQFPASITIANRTQMEKLLQDLNRANTAEWDIAVEFRNNTWYRDDIYSMLHGYQMSLVLHDMPKSAPPMLEQDVPFVYLRFHGPGGGYRGSYADEILSEYAGYITEWLEEGKTVYTYFNNTMGDALKNLITLNEYVNNSQAV</sequence>
<reference evidence="1 2" key="1">
    <citation type="submission" date="2019-01" db="EMBL/GenBank/DDBJ databases">
        <title>Mucilaginibacter antarcticum sp. nov., isolated from antarctic soil.</title>
        <authorList>
            <person name="Yan Y.-Q."/>
            <person name="Du Z.-J."/>
        </authorList>
    </citation>
    <scope>NUCLEOTIDE SEQUENCE [LARGE SCALE GENOMIC DNA]</scope>
    <source>
        <strain evidence="1 2">F01003</strain>
    </source>
</reference>
<dbReference type="InterPro" id="IPR036520">
    <property type="entry name" value="UPF0759_sf"/>
</dbReference>
<dbReference type="AlphaFoldDB" id="A0A3S4YKZ3"/>
<dbReference type="OrthoDB" id="9780310at2"/>
<accession>A0A3S4YKZ3</accession>